<dbReference type="EMBL" id="CAUEEQ010020704">
    <property type="protein sequence ID" value="CAJ0943079.1"/>
    <property type="molecule type" value="Genomic_DNA"/>
</dbReference>
<comment type="caution">
    <text evidence="9">The sequence shown here is derived from an EMBL/GenBank/DDBJ whole genome shotgun (WGS) entry which is preliminary data.</text>
</comment>
<dbReference type="PANTHER" id="PTHR12176:SF78">
    <property type="entry name" value="EEF1A LYSINE AND N-TERMINAL METHYLTRANSFERASE"/>
    <property type="match status" value="1"/>
</dbReference>
<reference evidence="9" key="1">
    <citation type="submission" date="2023-07" db="EMBL/GenBank/DDBJ databases">
        <authorList>
            <person name="Stuckert A."/>
        </authorList>
    </citation>
    <scope>NUCLEOTIDE SEQUENCE</scope>
</reference>
<evidence type="ECO:0000256" key="2">
    <source>
        <dbReference type="ARBA" id="ARBA00022603"/>
    </source>
</evidence>
<dbReference type="InterPro" id="IPR041698">
    <property type="entry name" value="Methyltransf_25"/>
</dbReference>
<feature type="region of interest" description="Disordered" evidence="7">
    <location>
        <begin position="425"/>
        <end position="453"/>
    </location>
</feature>
<dbReference type="InterPro" id="IPR051419">
    <property type="entry name" value="Lys/N-term_MeTrsfase_sf"/>
</dbReference>
<keyword evidence="2" id="KW-0489">Methyltransferase</keyword>
<dbReference type="Proteomes" id="UP001176940">
    <property type="component" value="Unassembled WGS sequence"/>
</dbReference>
<evidence type="ECO:0000256" key="3">
    <source>
        <dbReference type="ARBA" id="ARBA00022679"/>
    </source>
</evidence>
<dbReference type="SUPFAM" id="SSF53335">
    <property type="entry name" value="S-adenosyl-L-methionine-dependent methyltransferases"/>
    <property type="match status" value="2"/>
</dbReference>
<evidence type="ECO:0000259" key="8">
    <source>
        <dbReference type="Pfam" id="PF13649"/>
    </source>
</evidence>
<feature type="domain" description="Methyltransferase" evidence="8">
    <location>
        <begin position="52"/>
        <end position="154"/>
    </location>
</feature>
<dbReference type="Gene3D" id="3.40.50.150">
    <property type="entry name" value="Vaccinia Virus protein VP39"/>
    <property type="match status" value="2"/>
</dbReference>
<dbReference type="Pfam" id="PF01564">
    <property type="entry name" value="Spermine_synth"/>
    <property type="match status" value="1"/>
</dbReference>
<evidence type="ECO:0000256" key="6">
    <source>
        <dbReference type="ARBA" id="ARBA00081503"/>
    </source>
</evidence>
<name>A0ABN9LN06_9NEOB</name>
<organism evidence="9 10">
    <name type="scientific">Ranitomeya imitator</name>
    <name type="common">mimic poison frog</name>
    <dbReference type="NCBI Taxonomy" id="111125"/>
    <lineage>
        <taxon>Eukaryota</taxon>
        <taxon>Metazoa</taxon>
        <taxon>Chordata</taxon>
        <taxon>Craniata</taxon>
        <taxon>Vertebrata</taxon>
        <taxon>Euteleostomi</taxon>
        <taxon>Amphibia</taxon>
        <taxon>Batrachia</taxon>
        <taxon>Anura</taxon>
        <taxon>Neobatrachia</taxon>
        <taxon>Hyloidea</taxon>
        <taxon>Dendrobatidae</taxon>
        <taxon>Dendrobatinae</taxon>
        <taxon>Ranitomeya</taxon>
    </lineage>
</organism>
<accession>A0ABN9LN06</accession>
<keyword evidence="3" id="KW-0808">Transferase</keyword>
<keyword evidence="4" id="KW-0511">Multifunctional enzyme</keyword>
<dbReference type="PANTHER" id="PTHR12176">
    <property type="entry name" value="SAM-DEPENDENT METHYLTRANSFERASE SUPERFAMILY PROTEIN"/>
    <property type="match status" value="1"/>
</dbReference>
<feature type="compositionally biased region" description="Basic residues" evidence="7">
    <location>
        <begin position="436"/>
        <end position="447"/>
    </location>
</feature>
<evidence type="ECO:0000256" key="5">
    <source>
        <dbReference type="ARBA" id="ARBA00071300"/>
    </source>
</evidence>
<evidence type="ECO:0000313" key="10">
    <source>
        <dbReference type="Proteomes" id="UP001176940"/>
    </source>
</evidence>
<gene>
    <name evidence="9" type="ORF">RIMI_LOCUS9821714</name>
</gene>
<evidence type="ECO:0000256" key="7">
    <source>
        <dbReference type="SAM" id="MobiDB-lite"/>
    </source>
</evidence>
<comment type="similarity">
    <text evidence="1">Belongs to the methyltransferase superfamily.</text>
</comment>
<dbReference type="InterPro" id="IPR029063">
    <property type="entry name" value="SAM-dependent_MTases_sf"/>
</dbReference>
<evidence type="ECO:0000313" key="9">
    <source>
        <dbReference type="EMBL" id="CAJ0943079.1"/>
    </source>
</evidence>
<dbReference type="Pfam" id="PF13649">
    <property type="entry name" value="Methyltransf_25"/>
    <property type="match status" value="1"/>
</dbReference>
<evidence type="ECO:0000256" key="1">
    <source>
        <dbReference type="ARBA" id="ARBA00008361"/>
    </source>
</evidence>
<dbReference type="CDD" id="cd02440">
    <property type="entry name" value="AdoMet_MTases"/>
    <property type="match status" value="2"/>
</dbReference>
<sequence length="694" mass="77976">MNLLPRSSKEFSSGQYWEQFFRRRGERAFEWYGGYLELCAVLHKYIKPKDKVLVVGCGNSELSERLYDAGCHNLTNIDVSEVVIRQMNERNGGRRPNMTYQLMDATKTTFSDSHFQAVLDKGTLDAILTDTEAGTLETATKLLTEIGRVLQCGGRYLCVSLAQAHVLEKLVTQFSQGGWMVRIHQVSESSSKESGSQFPLPVFVFVMTKVKEMPGLPQVLEMMPEDEGGKSVRCGSPSELMDMVKERQSYALIRSHLNQNQNSPEVSLDLCDGVSGKTRYTFHVVDSPTVRLPHSNHFAIFIIPQGRETEWLFGSETGRRQLAGSVGFRRLLFVGLHRDQQYESMEAIQSELSAKVLELAPPGLPDNQQIPFLSAGGDIGIRTVQFRGRSEMSGEYVVEDVRGDGMSFFRRLIFLSNQNVVQSEARLLPSNAPSGQKKKRKDKKKQQKANDKMDSEITHVLDKSYLCCEHHKAMISGLSLLHNPGVATEHHLSVLVVGLGGGSLSLFIHDYFLGSEVEAVEIDSAVLDVARHWFGFTLDDRLKVHLSDGLAHITELAEKENVPYDVIMFDVDSKDSSLGMSCPPPAFVEKKFLQSVQRILKDDGIFILNLVCRDPVLKKIVINTIHEVFPLIYLQKIEDEVNEILFCRPVSGQSRDLADLKESARSLEKQLKRPGMLWDESFVLADMLKSIQIV</sequence>
<keyword evidence="10" id="KW-1185">Reference proteome</keyword>
<proteinExistence type="inferred from homology"/>
<protein>
    <recommendedName>
        <fullName evidence="5">eEF1A lysine and N-terminal methyltransferase</fullName>
    </recommendedName>
    <alternativeName>
        <fullName evidence="6">Methyltransferase-like protein 13</fullName>
    </alternativeName>
</protein>
<evidence type="ECO:0000256" key="4">
    <source>
        <dbReference type="ARBA" id="ARBA00023268"/>
    </source>
</evidence>